<organism evidence="2 3">
    <name type="scientific">Rhizobium mongolense subsp. loessense</name>
    <dbReference type="NCBI Taxonomy" id="158890"/>
    <lineage>
        <taxon>Bacteria</taxon>
        <taxon>Pseudomonadati</taxon>
        <taxon>Pseudomonadota</taxon>
        <taxon>Alphaproteobacteria</taxon>
        <taxon>Hyphomicrobiales</taxon>
        <taxon>Rhizobiaceae</taxon>
        <taxon>Rhizobium/Agrobacterium group</taxon>
        <taxon>Rhizobium</taxon>
    </lineage>
</organism>
<dbReference type="RefSeq" id="WP_092586242.1">
    <property type="nucleotide sequence ID" value="NZ_FMTM01000005.1"/>
</dbReference>
<name>A0A1G4SBA0_9HYPH</name>
<feature type="region of interest" description="Disordered" evidence="1">
    <location>
        <begin position="52"/>
        <end position="75"/>
    </location>
</feature>
<accession>A0A1G4SBA0</accession>
<sequence length="75" mass="8646">MRIRSTKRFKTGHSQDVSLPMEFRFQGKEAFVRPSRKPGSWDGLLELHDKEVVPSGFMGPLDRNQTPQDRDPFDG</sequence>
<dbReference type="AlphaFoldDB" id="A0A1G4SBA0"/>
<reference evidence="2 3" key="1">
    <citation type="submission" date="2016-10" db="EMBL/GenBank/DDBJ databases">
        <authorList>
            <person name="de Groot N.N."/>
        </authorList>
    </citation>
    <scope>NUCLEOTIDE SEQUENCE [LARGE SCALE GENOMIC DNA]</scope>
    <source>
        <strain evidence="2 3">CGMCC 1.3401</strain>
    </source>
</reference>
<evidence type="ECO:0000256" key="1">
    <source>
        <dbReference type="SAM" id="MobiDB-lite"/>
    </source>
</evidence>
<gene>
    <name evidence="2" type="ORF">SAMN02927900_03574</name>
</gene>
<dbReference type="Proteomes" id="UP000199542">
    <property type="component" value="Unassembled WGS sequence"/>
</dbReference>
<dbReference type="EMBL" id="FMTM01000005">
    <property type="protein sequence ID" value="SCW66291.1"/>
    <property type="molecule type" value="Genomic_DNA"/>
</dbReference>
<proteinExistence type="predicted"/>
<evidence type="ECO:0000313" key="2">
    <source>
        <dbReference type="EMBL" id="SCW66291.1"/>
    </source>
</evidence>
<protein>
    <submittedName>
        <fullName evidence="2">Antitoxin VapB</fullName>
    </submittedName>
</protein>
<evidence type="ECO:0000313" key="3">
    <source>
        <dbReference type="Proteomes" id="UP000199542"/>
    </source>
</evidence>